<name>A0A7W6S688_9HYPH</name>
<keyword evidence="5" id="KW-1185">Reference proteome</keyword>
<dbReference type="EMBL" id="JACIHM010000001">
    <property type="protein sequence ID" value="MBB4444316.1"/>
    <property type="molecule type" value="Genomic_DNA"/>
</dbReference>
<evidence type="ECO:0000313" key="4">
    <source>
        <dbReference type="Proteomes" id="UP000520770"/>
    </source>
</evidence>
<sequence length="192" mass="22281">MQQLSMFDLMMPPALPVMAAKSYEPPPRRGFVTRAYGVETVMEIDLDERDPIEMVVRGIPTLIRFSYGFQTYAVQPAGSEYWSETGFRSFASAWTVTGPGFTDEDVRYLIEANIDSKHGCNGNLTKWWPDYCRQWRQDKAFADKFERSTTWDQWGPEKQAEHWARHDTRQSAALERMAAEGIDPAEVWRTRR</sequence>
<gene>
    <name evidence="2" type="ORF">GGE31_000099</name>
    <name evidence="1" type="ORF">GGE33_001686</name>
    <name evidence="3" type="ORF">GGE35_000098</name>
</gene>
<protein>
    <submittedName>
        <fullName evidence="1">Uncharacterized protein</fullName>
    </submittedName>
</protein>
<evidence type="ECO:0000313" key="6">
    <source>
        <dbReference type="Proteomes" id="UP000576087"/>
    </source>
</evidence>
<dbReference type="RefSeq" id="WP_183822034.1">
    <property type="nucleotide sequence ID" value="NZ_JACIGW010000001.1"/>
</dbReference>
<accession>A0A7W6S688</accession>
<proteinExistence type="predicted"/>
<dbReference type="EMBL" id="JACIGW010000001">
    <property type="protein sequence ID" value="MBB4347978.1"/>
    <property type="molecule type" value="Genomic_DNA"/>
</dbReference>
<evidence type="ECO:0000313" key="3">
    <source>
        <dbReference type="EMBL" id="MBB4444316.1"/>
    </source>
</evidence>
<reference evidence="4 5" key="1">
    <citation type="submission" date="2020-08" db="EMBL/GenBank/DDBJ databases">
        <title>Genomic Encyclopedia of Type Strains, Phase IV (KMG-V): Genome sequencing to study the core and pangenomes of soil and plant-associated prokaryotes.</title>
        <authorList>
            <person name="Whitman W."/>
        </authorList>
    </citation>
    <scope>NUCLEOTIDE SEQUENCE [LARGE SCALE GENOMIC DNA]</scope>
    <source>
        <strain evidence="2 5">SEMIA 444</strain>
        <strain evidence="1 4">SEMIA 448</strain>
        <strain evidence="3 6">SEMIA 452</strain>
    </source>
</reference>
<comment type="caution">
    <text evidence="1">The sequence shown here is derived from an EMBL/GenBank/DDBJ whole genome shotgun (WGS) entry which is preliminary data.</text>
</comment>
<evidence type="ECO:0000313" key="1">
    <source>
        <dbReference type="EMBL" id="MBB4347978.1"/>
    </source>
</evidence>
<evidence type="ECO:0000313" key="5">
    <source>
        <dbReference type="Proteomes" id="UP000524535"/>
    </source>
</evidence>
<dbReference type="Proteomes" id="UP000576087">
    <property type="component" value="Unassembled WGS sequence"/>
</dbReference>
<organism evidence="1 4">
    <name type="scientific">Aliirhizobium cellulosilyticum</name>
    <dbReference type="NCBI Taxonomy" id="393664"/>
    <lineage>
        <taxon>Bacteria</taxon>
        <taxon>Pseudomonadati</taxon>
        <taxon>Pseudomonadota</taxon>
        <taxon>Alphaproteobacteria</taxon>
        <taxon>Hyphomicrobiales</taxon>
        <taxon>Rhizobiaceae</taxon>
        <taxon>Aliirhizobium</taxon>
    </lineage>
</organism>
<dbReference type="Proteomes" id="UP000524535">
    <property type="component" value="Unassembled WGS sequence"/>
</dbReference>
<dbReference type="Proteomes" id="UP000520770">
    <property type="component" value="Unassembled WGS sequence"/>
</dbReference>
<dbReference type="EMBL" id="JACIGY010000001">
    <property type="protein sequence ID" value="MBB4409628.1"/>
    <property type="molecule type" value="Genomic_DNA"/>
</dbReference>
<evidence type="ECO:0000313" key="2">
    <source>
        <dbReference type="EMBL" id="MBB4409628.1"/>
    </source>
</evidence>
<dbReference type="AlphaFoldDB" id="A0A7W6S688"/>